<dbReference type="InterPro" id="IPR005829">
    <property type="entry name" value="Sugar_transporter_CS"/>
</dbReference>
<evidence type="ECO:0000256" key="2">
    <source>
        <dbReference type="ARBA" id="ARBA00022692"/>
    </source>
</evidence>
<reference evidence="7" key="1">
    <citation type="submission" date="2015-12" db="EMBL/GenBank/DDBJ databases">
        <title>De novo transcriptome assembly of four potential Pierce s Disease insect vectors from Arizona vineyards.</title>
        <authorList>
            <person name="Tassone E.E."/>
        </authorList>
    </citation>
    <scope>NUCLEOTIDE SEQUENCE</scope>
</reference>
<feature type="transmembrane region" description="Helical" evidence="5">
    <location>
        <begin position="554"/>
        <end position="572"/>
    </location>
</feature>
<feature type="transmembrane region" description="Helical" evidence="5">
    <location>
        <begin position="389"/>
        <end position="408"/>
    </location>
</feature>
<feature type="transmembrane region" description="Helical" evidence="5">
    <location>
        <begin position="54"/>
        <end position="74"/>
    </location>
</feature>
<evidence type="ECO:0000256" key="3">
    <source>
        <dbReference type="ARBA" id="ARBA00022989"/>
    </source>
</evidence>
<evidence type="ECO:0000256" key="4">
    <source>
        <dbReference type="ARBA" id="ARBA00023136"/>
    </source>
</evidence>
<dbReference type="AlphaFoldDB" id="A0A1B6D6R5"/>
<dbReference type="InterPro" id="IPR036259">
    <property type="entry name" value="MFS_trans_sf"/>
</dbReference>
<protein>
    <recommendedName>
        <fullName evidence="6">Major facilitator superfamily (MFS) profile domain-containing protein</fullName>
    </recommendedName>
</protein>
<feature type="transmembrane region" description="Helical" evidence="5">
    <location>
        <begin position="521"/>
        <end position="548"/>
    </location>
</feature>
<dbReference type="SUPFAM" id="SSF103473">
    <property type="entry name" value="MFS general substrate transporter"/>
    <property type="match status" value="1"/>
</dbReference>
<dbReference type="Pfam" id="PF00083">
    <property type="entry name" value="Sugar_tr"/>
    <property type="match status" value="2"/>
</dbReference>
<dbReference type="GO" id="GO:0022857">
    <property type="term" value="F:transmembrane transporter activity"/>
    <property type="evidence" value="ECO:0007669"/>
    <property type="project" value="InterPro"/>
</dbReference>
<feature type="transmembrane region" description="Helical" evidence="5">
    <location>
        <begin position="175"/>
        <end position="196"/>
    </location>
</feature>
<dbReference type="PANTHER" id="PTHR48021:SF39">
    <property type="entry name" value="MAJOR FACILITATOR SUPERFAMILY (MFS) PROFILE DOMAIN-CONTAINING PROTEIN"/>
    <property type="match status" value="1"/>
</dbReference>
<dbReference type="Gene3D" id="1.20.1250.20">
    <property type="entry name" value="MFS general substrate transporter like domains"/>
    <property type="match status" value="2"/>
</dbReference>
<comment type="subcellular location">
    <subcellularLocation>
        <location evidence="1">Membrane</location>
        <topology evidence="1">Multi-pass membrane protein</topology>
    </subcellularLocation>
</comment>
<evidence type="ECO:0000256" key="5">
    <source>
        <dbReference type="SAM" id="Phobius"/>
    </source>
</evidence>
<feature type="transmembrane region" description="Helical" evidence="5">
    <location>
        <begin position="86"/>
        <end position="109"/>
    </location>
</feature>
<accession>A0A1B6D6R5</accession>
<feature type="transmembrane region" description="Helical" evidence="5">
    <location>
        <begin position="428"/>
        <end position="447"/>
    </location>
</feature>
<dbReference type="InterPro" id="IPR050549">
    <property type="entry name" value="MFS_Trehalose_Transporter"/>
</dbReference>
<keyword evidence="3 5" id="KW-1133">Transmembrane helix</keyword>
<feature type="domain" description="Major facilitator superfamily (MFS) profile" evidence="6">
    <location>
        <begin position="46"/>
        <end position="576"/>
    </location>
</feature>
<feature type="transmembrane region" description="Helical" evidence="5">
    <location>
        <begin position="454"/>
        <end position="476"/>
    </location>
</feature>
<organism evidence="7">
    <name type="scientific">Clastoptera arizonana</name>
    <name type="common">Arizona spittle bug</name>
    <dbReference type="NCBI Taxonomy" id="38151"/>
    <lineage>
        <taxon>Eukaryota</taxon>
        <taxon>Metazoa</taxon>
        <taxon>Ecdysozoa</taxon>
        <taxon>Arthropoda</taxon>
        <taxon>Hexapoda</taxon>
        <taxon>Insecta</taxon>
        <taxon>Pterygota</taxon>
        <taxon>Neoptera</taxon>
        <taxon>Paraneoptera</taxon>
        <taxon>Hemiptera</taxon>
        <taxon>Auchenorrhyncha</taxon>
        <taxon>Cercopoidea</taxon>
        <taxon>Clastopteridae</taxon>
        <taxon>Clastoptera</taxon>
    </lineage>
</organism>
<gene>
    <name evidence="7" type="ORF">g.23483</name>
</gene>
<dbReference type="GO" id="GO:0016020">
    <property type="term" value="C:membrane"/>
    <property type="evidence" value="ECO:0007669"/>
    <property type="project" value="UniProtKB-SubCell"/>
</dbReference>
<dbReference type="InterPro" id="IPR020846">
    <property type="entry name" value="MFS_dom"/>
</dbReference>
<name>A0A1B6D6R5_9HEMI</name>
<keyword evidence="4 5" id="KW-0472">Membrane</keyword>
<feature type="transmembrane region" description="Helical" evidence="5">
    <location>
        <begin position="488"/>
        <end position="509"/>
    </location>
</feature>
<dbReference type="InterPro" id="IPR005828">
    <property type="entry name" value="MFS_sugar_transport-like"/>
</dbReference>
<dbReference type="PANTHER" id="PTHR48021">
    <property type="match status" value="1"/>
</dbReference>
<dbReference type="PROSITE" id="PS50850">
    <property type="entry name" value="MFS"/>
    <property type="match status" value="1"/>
</dbReference>
<evidence type="ECO:0000313" key="7">
    <source>
        <dbReference type="EMBL" id="JAS21360.1"/>
    </source>
</evidence>
<evidence type="ECO:0000259" key="6">
    <source>
        <dbReference type="PROSITE" id="PS50850"/>
    </source>
</evidence>
<keyword evidence="2 5" id="KW-0812">Transmembrane</keyword>
<proteinExistence type="predicted"/>
<dbReference type="PROSITE" id="PS00217">
    <property type="entry name" value="SUGAR_TRANSPORT_2"/>
    <property type="match status" value="1"/>
</dbReference>
<dbReference type="EMBL" id="GEDC01015938">
    <property type="protein sequence ID" value="JAS21360.1"/>
    <property type="molecule type" value="Transcribed_RNA"/>
</dbReference>
<evidence type="ECO:0000256" key="1">
    <source>
        <dbReference type="ARBA" id="ARBA00004141"/>
    </source>
</evidence>
<sequence>MPRKSDLKSANAEKYVQEIEKQEELDIRLHGEVQKVSTIRRALPQVLASTAKNLILLDLGMTIAFPTFVIPALLNAKEGLSFTATQASWFGSISFICQPLGSILSGILLEPLGRKYSMLIVNIPHIIGWLMLYSASSIFTMYAAAVIMGLGVGFMEAPIITYVGEISEPTLRGILTSYAGLFVSLGFVVTFTLGSLAHWQQAALISCLVPIVTVVAISQVPETPFWLLSRGRIEEAEKALCWLRGWVEPRAIRKELAEMIRYSEASKLKNTRPTFEKAVYANTINLDDEKEEPKIKNFENNVAISGNSKHITVNEEINEEDPGYRDYSTNMDRSAHFVNVDLNNGHQSETEKSNSKNNNTVHLEKQLTDSENGWKIILKDVVRPEMMKPLSVVILFFFFLSFSGITAMRPYLVLILKALNIPIDPYKTTGILFGVGFSATVLCMLCVKRLGKRAIALPSFLGCGISLIGLMVYSYVGNGTSSPSWVPFGFLVILQFCNGFGVSPVPWMLVSEVFPFRGRSLASGIAAAFSYILSFVAAKTCLSLITAFTLPGTFLLYGTINIIGLITLYRYMPETEGRSLEEIEEGYKSSKK</sequence>